<reference evidence="3" key="1">
    <citation type="submission" date="2023-10" db="EMBL/GenBank/DDBJ databases">
        <title>Chromosome-level genome of the transformable northern wattle, Acacia crassicarpa.</title>
        <authorList>
            <person name="Massaro I."/>
            <person name="Sinha N.R."/>
            <person name="Poethig S."/>
            <person name="Leichty A.R."/>
        </authorList>
    </citation>
    <scope>NUCLEOTIDE SEQUENCE</scope>
    <source>
        <strain evidence="3">Acra3RX</strain>
        <tissue evidence="3">Leaf</tissue>
    </source>
</reference>
<dbReference type="InterPro" id="IPR038595">
    <property type="entry name" value="LOR_sf"/>
</dbReference>
<keyword evidence="4" id="KW-1185">Reference proteome</keyword>
<dbReference type="Gene3D" id="2.40.160.200">
    <property type="entry name" value="LURP1-related"/>
    <property type="match status" value="1"/>
</dbReference>
<evidence type="ECO:0000256" key="2">
    <source>
        <dbReference type="SAM" id="Phobius"/>
    </source>
</evidence>
<dbReference type="Proteomes" id="UP001293593">
    <property type="component" value="Unassembled WGS sequence"/>
</dbReference>
<protein>
    <submittedName>
        <fullName evidence="3">Uncharacterized protein</fullName>
    </submittedName>
</protein>
<accession>A0AAE1KAJ6</accession>
<keyword evidence="2" id="KW-0812">Transmembrane</keyword>
<organism evidence="3 4">
    <name type="scientific">Acacia crassicarpa</name>
    <name type="common">northern wattle</name>
    <dbReference type="NCBI Taxonomy" id="499986"/>
    <lineage>
        <taxon>Eukaryota</taxon>
        <taxon>Viridiplantae</taxon>
        <taxon>Streptophyta</taxon>
        <taxon>Embryophyta</taxon>
        <taxon>Tracheophyta</taxon>
        <taxon>Spermatophyta</taxon>
        <taxon>Magnoliopsida</taxon>
        <taxon>eudicotyledons</taxon>
        <taxon>Gunneridae</taxon>
        <taxon>Pentapetalae</taxon>
        <taxon>rosids</taxon>
        <taxon>fabids</taxon>
        <taxon>Fabales</taxon>
        <taxon>Fabaceae</taxon>
        <taxon>Caesalpinioideae</taxon>
        <taxon>mimosoid clade</taxon>
        <taxon>Acacieae</taxon>
        <taxon>Acacia</taxon>
    </lineage>
</organism>
<dbReference type="EMBL" id="JAWXYG010000007">
    <property type="protein sequence ID" value="KAK4268475.1"/>
    <property type="molecule type" value="Genomic_DNA"/>
</dbReference>
<dbReference type="AlphaFoldDB" id="A0AAE1KAJ6"/>
<evidence type="ECO:0000313" key="3">
    <source>
        <dbReference type="EMBL" id="KAK4268475.1"/>
    </source>
</evidence>
<name>A0AAE1KAJ6_9FABA</name>
<feature type="transmembrane region" description="Helical" evidence="2">
    <location>
        <begin position="45"/>
        <end position="66"/>
    </location>
</feature>
<dbReference type="PANTHER" id="PTHR31087">
    <property type="match status" value="1"/>
</dbReference>
<keyword evidence="2" id="KW-0472">Membrane</keyword>
<gene>
    <name evidence="3" type="ORF">QN277_025129</name>
</gene>
<dbReference type="InterPro" id="IPR007612">
    <property type="entry name" value="LOR"/>
</dbReference>
<dbReference type="Pfam" id="PF04525">
    <property type="entry name" value="LOR"/>
    <property type="match status" value="1"/>
</dbReference>
<sequence length="87" mass="9497">MTLIKINGSWLERSCVVYAGASSTIVAQIHKKHTVQSIAFGKTNFLVTVYSNVNYAFIVALIVILGEINQDSKSDSSSIPDDFLVMS</sequence>
<dbReference type="SUPFAM" id="SSF54518">
    <property type="entry name" value="Tubby C-terminal domain-like"/>
    <property type="match status" value="1"/>
</dbReference>
<dbReference type="InterPro" id="IPR025659">
    <property type="entry name" value="Tubby-like_C"/>
</dbReference>
<evidence type="ECO:0000256" key="1">
    <source>
        <dbReference type="ARBA" id="ARBA00005437"/>
    </source>
</evidence>
<dbReference type="PANTHER" id="PTHR31087:SF58">
    <property type="entry name" value="OS07G0230700 PROTEIN"/>
    <property type="match status" value="1"/>
</dbReference>
<proteinExistence type="inferred from homology"/>
<evidence type="ECO:0000313" key="4">
    <source>
        <dbReference type="Proteomes" id="UP001293593"/>
    </source>
</evidence>
<comment type="caution">
    <text evidence="3">The sequence shown here is derived from an EMBL/GenBank/DDBJ whole genome shotgun (WGS) entry which is preliminary data.</text>
</comment>
<comment type="similarity">
    <text evidence="1">Belongs to the LOR family.</text>
</comment>
<keyword evidence="2" id="KW-1133">Transmembrane helix</keyword>